<comment type="caution">
    <text evidence="5">The sequence shown here is derived from an EMBL/GenBank/DDBJ whole genome shotgun (WGS) entry which is preliminary data.</text>
</comment>
<reference evidence="6" key="1">
    <citation type="journal article" date="2019" name="Int. J. Syst. Evol. Microbiol.">
        <title>The Global Catalogue of Microorganisms (GCM) 10K type strain sequencing project: providing services to taxonomists for standard genome sequencing and annotation.</title>
        <authorList>
            <consortium name="The Broad Institute Genomics Platform"/>
            <consortium name="The Broad Institute Genome Sequencing Center for Infectious Disease"/>
            <person name="Wu L."/>
            <person name="Ma J."/>
        </authorList>
    </citation>
    <scope>NUCLEOTIDE SEQUENCE [LARGE SCALE GENOMIC DNA]</scope>
    <source>
        <strain evidence="6">CGMCC 1.12664</strain>
    </source>
</reference>
<dbReference type="PANTHER" id="PTHR43825:SF5">
    <property type="entry name" value="HYPOTHETICAL TRANSKETOLASE FAMILY PROTEIN"/>
    <property type="match status" value="1"/>
</dbReference>
<dbReference type="Pfam" id="PF02779">
    <property type="entry name" value="Transket_pyr"/>
    <property type="match status" value="1"/>
</dbReference>
<dbReference type="CDD" id="cd07033">
    <property type="entry name" value="TPP_PYR_DXS_TK_like"/>
    <property type="match status" value="1"/>
</dbReference>
<protein>
    <submittedName>
        <fullName evidence="5">Transketolase</fullName>
    </submittedName>
</protein>
<feature type="domain" description="Transketolase-like pyrimidine-binding" evidence="4">
    <location>
        <begin position="1"/>
        <end position="163"/>
    </location>
</feature>
<evidence type="ECO:0000259" key="4">
    <source>
        <dbReference type="SMART" id="SM00861"/>
    </source>
</evidence>
<dbReference type="SUPFAM" id="SSF52518">
    <property type="entry name" value="Thiamin diphosphate-binding fold (THDP-binding)"/>
    <property type="match status" value="1"/>
</dbReference>
<keyword evidence="6" id="KW-1185">Reference proteome</keyword>
<dbReference type="SUPFAM" id="SSF52922">
    <property type="entry name" value="TK C-terminal domain-like"/>
    <property type="match status" value="1"/>
</dbReference>
<evidence type="ECO:0000313" key="5">
    <source>
        <dbReference type="EMBL" id="GGE33365.1"/>
    </source>
</evidence>
<evidence type="ECO:0000256" key="1">
    <source>
        <dbReference type="ARBA" id="ARBA00001964"/>
    </source>
</evidence>
<comment type="cofactor">
    <cofactor evidence="1">
        <name>thiamine diphosphate</name>
        <dbReference type="ChEBI" id="CHEBI:58937"/>
    </cofactor>
</comment>
<dbReference type="Pfam" id="PF02780">
    <property type="entry name" value="Transketolase_C"/>
    <property type="match status" value="1"/>
</dbReference>
<accession>A0A917EGM1</accession>
<comment type="similarity">
    <text evidence="2">Belongs to the transketolase family.</text>
</comment>
<organism evidence="5 6">
    <name type="scientific">Primorskyibacter flagellatus</name>
    <dbReference type="NCBI Taxonomy" id="1387277"/>
    <lineage>
        <taxon>Bacteria</taxon>
        <taxon>Pseudomonadati</taxon>
        <taxon>Pseudomonadota</taxon>
        <taxon>Alphaproteobacteria</taxon>
        <taxon>Rhodobacterales</taxon>
        <taxon>Roseobacteraceae</taxon>
        <taxon>Primorskyibacter</taxon>
    </lineage>
</organism>
<dbReference type="InterPro" id="IPR033248">
    <property type="entry name" value="Transketolase_C"/>
</dbReference>
<dbReference type="Gene3D" id="3.40.50.920">
    <property type="match status" value="1"/>
</dbReference>
<dbReference type="Proteomes" id="UP000612855">
    <property type="component" value="Unassembled WGS sequence"/>
</dbReference>
<dbReference type="Gene3D" id="3.40.50.970">
    <property type="match status" value="1"/>
</dbReference>
<keyword evidence="3" id="KW-0786">Thiamine pyrophosphate</keyword>
<dbReference type="SMART" id="SM00861">
    <property type="entry name" value="Transket_pyr"/>
    <property type="match status" value="1"/>
</dbReference>
<name>A0A917EGM1_9RHOB</name>
<dbReference type="AlphaFoldDB" id="A0A917EGM1"/>
<evidence type="ECO:0000256" key="3">
    <source>
        <dbReference type="ARBA" id="ARBA00023052"/>
    </source>
</evidence>
<dbReference type="InterPro" id="IPR029061">
    <property type="entry name" value="THDP-binding"/>
</dbReference>
<dbReference type="InterPro" id="IPR051157">
    <property type="entry name" value="PDH/Transketolase"/>
</dbReference>
<gene>
    <name evidence="5" type="ORF">GCM10011360_21520</name>
</gene>
<dbReference type="FunFam" id="3.40.50.970:FF:000129">
    <property type="entry name" value="Transketolase"/>
    <property type="match status" value="1"/>
</dbReference>
<dbReference type="EMBL" id="BMFJ01000001">
    <property type="protein sequence ID" value="GGE33365.1"/>
    <property type="molecule type" value="Genomic_DNA"/>
</dbReference>
<sequence>MRDAFIRALTALAEKNPKVVLITGDLGFGVLTDFAQRFPDQFINAGVAEQNMTAIACGMALEGYSAYTYSIANFPTLRCLEQIRNDVCYHDADVTVVAVGGGFSYGQLGMSHFATEDMAIMGALPNMEVIVPADPWEAEALTHQMATRRGPKYLRIDKGAAGLAPEPDVALGKPRVYGDGDLVIVAIGGIVKEALSAQQTLKGQGVAARVVVLNALKPLDPAPLLAAIGPASTVITLEEHNTRGGLGTLVADAMMTGGLRPDRFVKLGLQDCYPSQVGDQDFLRNAYGMSAAHVVKAALG</sequence>
<dbReference type="RefSeq" id="WP_188477686.1">
    <property type="nucleotide sequence ID" value="NZ_BMFJ01000001.1"/>
</dbReference>
<proteinExistence type="inferred from homology"/>
<dbReference type="InterPro" id="IPR005475">
    <property type="entry name" value="Transketolase-like_Pyr-bd"/>
</dbReference>
<evidence type="ECO:0000313" key="6">
    <source>
        <dbReference type="Proteomes" id="UP000612855"/>
    </source>
</evidence>
<evidence type="ECO:0000256" key="2">
    <source>
        <dbReference type="ARBA" id="ARBA00007131"/>
    </source>
</evidence>
<dbReference type="PANTHER" id="PTHR43825">
    <property type="entry name" value="PYRUVATE DEHYDROGENASE E1 COMPONENT"/>
    <property type="match status" value="1"/>
</dbReference>
<dbReference type="InterPro" id="IPR009014">
    <property type="entry name" value="Transketo_C/PFOR_II"/>
</dbReference>